<keyword evidence="6 8" id="KW-0645">Protease</keyword>
<dbReference type="PRINTS" id="PR00793">
    <property type="entry name" value="PROAMNOPTASE"/>
</dbReference>
<comment type="caution">
    <text evidence="11">The sequence shown here is derived from an EMBL/GenBank/DDBJ whole genome shotgun (WGS) entry which is preliminary data.</text>
</comment>
<keyword evidence="4 8" id="KW-0031">Aminopeptidase</keyword>
<feature type="region of interest" description="Disordered" evidence="9">
    <location>
        <begin position="316"/>
        <end position="415"/>
    </location>
</feature>
<dbReference type="NCBIfam" id="TIGR01249">
    <property type="entry name" value="pro_imino_pep_1"/>
    <property type="match status" value="1"/>
</dbReference>
<dbReference type="InterPro" id="IPR002410">
    <property type="entry name" value="Peptidase_S33"/>
</dbReference>
<dbReference type="PANTHER" id="PTHR43722:SF1">
    <property type="entry name" value="PROLINE IMINOPEPTIDASE"/>
    <property type="match status" value="1"/>
</dbReference>
<accession>A0A4Q7MB03</accession>
<dbReference type="Proteomes" id="UP000293289">
    <property type="component" value="Unassembled WGS sequence"/>
</dbReference>
<evidence type="ECO:0000256" key="4">
    <source>
        <dbReference type="ARBA" id="ARBA00022438"/>
    </source>
</evidence>
<evidence type="ECO:0000256" key="8">
    <source>
        <dbReference type="RuleBase" id="RU003421"/>
    </source>
</evidence>
<feature type="domain" description="AB hydrolase-1" evidence="10">
    <location>
        <begin position="35"/>
        <end position="299"/>
    </location>
</feature>
<feature type="compositionally biased region" description="Acidic residues" evidence="9">
    <location>
        <begin position="320"/>
        <end position="350"/>
    </location>
</feature>
<dbReference type="EMBL" id="SGWY01000003">
    <property type="protein sequence ID" value="RZS64423.1"/>
    <property type="molecule type" value="Genomic_DNA"/>
</dbReference>
<evidence type="ECO:0000256" key="6">
    <source>
        <dbReference type="ARBA" id="ARBA00022670"/>
    </source>
</evidence>
<dbReference type="InterPro" id="IPR000073">
    <property type="entry name" value="AB_hydrolase_1"/>
</dbReference>
<dbReference type="SUPFAM" id="SSF53474">
    <property type="entry name" value="alpha/beta-Hydrolases"/>
    <property type="match status" value="1"/>
</dbReference>
<organism evidence="11 12">
    <name type="scientific">Agromyces ramosus</name>
    <dbReference type="NCBI Taxonomy" id="33879"/>
    <lineage>
        <taxon>Bacteria</taxon>
        <taxon>Bacillati</taxon>
        <taxon>Actinomycetota</taxon>
        <taxon>Actinomycetes</taxon>
        <taxon>Micrococcales</taxon>
        <taxon>Microbacteriaceae</taxon>
        <taxon>Agromyces</taxon>
    </lineage>
</organism>
<comment type="catalytic activity">
    <reaction evidence="1 8">
        <text>Release of N-terminal proline from a peptide.</text>
        <dbReference type="EC" id="3.4.11.5"/>
    </reaction>
</comment>
<comment type="similarity">
    <text evidence="3 8">Belongs to the peptidase S33 family.</text>
</comment>
<reference evidence="11 12" key="1">
    <citation type="submission" date="2019-02" db="EMBL/GenBank/DDBJ databases">
        <title>Genomic Encyclopedia of Type Strains, Phase IV (KMG-IV): sequencing the most valuable type-strain genomes for metagenomic binning, comparative biology and taxonomic classification.</title>
        <authorList>
            <person name="Goeker M."/>
        </authorList>
    </citation>
    <scope>NUCLEOTIDE SEQUENCE [LARGE SCALE GENOMIC DNA]</scope>
    <source>
        <strain evidence="11 12">DSM 43045</strain>
    </source>
</reference>
<dbReference type="InterPro" id="IPR029058">
    <property type="entry name" value="AB_hydrolase_fold"/>
</dbReference>
<dbReference type="GO" id="GO:0006508">
    <property type="term" value="P:proteolysis"/>
    <property type="evidence" value="ECO:0007669"/>
    <property type="project" value="UniProtKB-KW"/>
</dbReference>
<evidence type="ECO:0000256" key="7">
    <source>
        <dbReference type="ARBA" id="ARBA00022801"/>
    </source>
</evidence>
<dbReference type="OrthoDB" id="9796770at2"/>
<gene>
    <name evidence="11" type="ORF">EV187_2810</name>
</gene>
<dbReference type="EC" id="3.4.11.5" evidence="8"/>
<evidence type="ECO:0000256" key="9">
    <source>
        <dbReference type="SAM" id="MobiDB-lite"/>
    </source>
</evidence>
<evidence type="ECO:0000313" key="11">
    <source>
        <dbReference type="EMBL" id="RZS64423.1"/>
    </source>
</evidence>
<dbReference type="GO" id="GO:0004177">
    <property type="term" value="F:aminopeptidase activity"/>
    <property type="evidence" value="ECO:0007669"/>
    <property type="project" value="UniProtKB-KW"/>
</dbReference>
<evidence type="ECO:0000256" key="5">
    <source>
        <dbReference type="ARBA" id="ARBA00022490"/>
    </source>
</evidence>
<dbReference type="PRINTS" id="PR00111">
    <property type="entry name" value="ABHYDROLASE"/>
</dbReference>
<dbReference type="Gene3D" id="3.40.50.1820">
    <property type="entry name" value="alpha/beta hydrolase"/>
    <property type="match status" value="1"/>
</dbReference>
<feature type="compositionally biased region" description="Acidic residues" evidence="9">
    <location>
        <begin position="358"/>
        <end position="392"/>
    </location>
</feature>
<keyword evidence="5" id="KW-0963">Cytoplasm</keyword>
<evidence type="ECO:0000313" key="12">
    <source>
        <dbReference type="Proteomes" id="UP000293289"/>
    </source>
</evidence>
<evidence type="ECO:0000256" key="1">
    <source>
        <dbReference type="ARBA" id="ARBA00001585"/>
    </source>
</evidence>
<keyword evidence="12" id="KW-1185">Reference proteome</keyword>
<dbReference type="Pfam" id="PF00561">
    <property type="entry name" value="Abhydrolase_1"/>
    <property type="match status" value="1"/>
</dbReference>
<dbReference type="InterPro" id="IPR005944">
    <property type="entry name" value="Pro_iminopeptidase"/>
</dbReference>
<name>A0A4Q7MB03_9MICO</name>
<comment type="subcellular location">
    <subcellularLocation>
        <location evidence="2">Cytoplasm</location>
    </subcellularLocation>
</comment>
<protein>
    <recommendedName>
        <fullName evidence="8">Proline iminopeptidase</fullName>
        <ecNumber evidence="8">3.4.11.5</ecNumber>
    </recommendedName>
</protein>
<dbReference type="PANTHER" id="PTHR43722">
    <property type="entry name" value="PROLINE IMINOPEPTIDASE"/>
    <property type="match status" value="1"/>
</dbReference>
<evidence type="ECO:0000256" key="3">
    <source>
        <dbReference type="ARBA" id="ARBA00010088"/>
    </source>
</evidence>
<evidence type="ECO:0000259" key="10">
    <source>
        <dbReference type="Pfam" id="PF00561"/>
    </source>
</evidence>
<dbReference type="GO" id="GO:0005737">
    <property type="term" value="C:cytoplasm"/>
    <property type="evidence" value="ECO:0007669"/>
    <property type="project" value="UniProtKB-SubCell"/>
</dbReference>
<evidence type="ECO:0000256" key="2">
    <source>
        <dbReference type="ARBA" id="ARBA00004496"/>
    </source>
</evidence>
<keyword evidence="7 8" id="KW-0378">Hydrolase</keyword>
<proteinExistence type="inferred from homology"/>
<sequence>MRDLYPEIEPLETGMLDVGDGQHIYWEVSGNREGKPVVFLHGGPGAGTSSVHRRLFDPARYRIVLFDQRGCGFSIPHASEPGADLSANTTWHLVADMERLRHHLGIERWQVFGGSWGSALALAYAQTHPERVTELVLRGIFTLRRQELDWFYEGGASAVFPDLWEDFLAPVPVPERGHLIEAYGRLLADPDPEVHRPAAIAWSRWEASTITLLPQADTIARFTEPEYATAFARIENHYFRHGGWWEEGQLIRDASRLAGIPAVIVQGRYDMCTPPMTAWDLHLAWPEAEFRMIADAGHAFDEPGILDALIRATDRFAGDDRDDGDRDDEDRDDEDRDDRDDDTDDEALDDEHDRDARDDDDDDDDDDADDDDDDDDADDDDDDDGDTDDDEGRSDADVNPSPENGAAGRSKRAAR</sequence>
<dbReference type="AlphaFoldDB" id="A0A4Q7MB03"/>